<protein>
    <recommendedName>
        <fullName evidence="1">Methyltransferase FkbM domain-containing protein</fullName>
    </recommendedName>
</protein>
<name>F0NDY6_SACI5</name>
<keyword evidence="3" id="KW-1185">Reference proteome</keyword>
<sequence>MKGEGVGAYVFEDGEGMVETTTLDEIMEETGLKPRILKMDIEGAEGKALIGGINTVKYLELIEMEVHDEENMKKVEEILTGFRKRELAIEDLGNVYKQFLKHPFKILRIEMANRFSTTKRVLLSKIKKESSDTAHYPKQIVYYKLRSDFS</sequence>
<proteinExistence type="predicted"/>
<dbReference type="Gene3D" id="3.40.50.150">
    <property type="entry name" value="Vaccinia Virus protein VP39"/>
    <property type="match status" value="1"/>
</dbReference>
<dbReference type="HOGENOM" id="CLU_1736498_0_0_2"/>
<feature type="domain" description="Methyltransferase FkbM" evidence="1">
    <location>
        <begin position="18"/>
        <end position="78"/>
    </location>
</feature>
<dbReference type="eggNOG" id="arCOG01401">
    <property type="taxonomic scope" value="Archaea"/>
</dbReference>
<dbReference type="InterPro" id="IPR006342">
    <property type="entry name" value="FkbM_mtfrase"/>
</dbReference>
<dbReference type="GeneID" id="78824016"/>
<dbReference type="NCBIfam" id="TIGR01444">
    <property type="entry name" value="fkbM_fam"/>
    <property type="match status" value="1"/>
</dbReference>
<dbReference type="SUPFAM" id="SSF53335">
    <property type="entry name" value="S-adenosyl-L-methionine-dependent methyltransferases"/>
    <property type="match status" value="1"/>
</dbReference>
<organism evidence="2 3">
    <name type="scientific">Saccharolobus islandicus (strain REY15A)</name>
    <name type="common">Sulfolobus islandicus</name>
    <dbReference type="NCBI Taxonomy" id="930945"/>
    <lineage>
        <taxon>Archaea</taxon>
        <taxon>Thermoproteota</taxon>
        <taxon>Thermoprotei</taxon>
        <taxon>Sulfolobales</taxon>
        <taxon>Sulfolobaceae</taxon>
        <taxon>Saccharolobus</taxon>
    </lineage>
</organism>
<evidence type="ECO:0000313" key="2">
    <source>
        <dbReference type="EMBL" id="ADX84922.1"/>
    </source>
</evidence>
<dbReference type="Proteomes" id="UP000002664">
    <property type="component" value="Chromosome"/>
</dbReference>
<dbReference type="InterPro" id="IPR029063">
    <property type="entry name" value="SAM-dependent_MTases_sf"/>
</dbReference>
<dbReference type="Pfam" id="PF05050">
    <property type="entry name" value="Methyltransf_21"/>
    <property type="match status" value="1"/>
</dbReference>
<dbReference type="AlphaFoldDB" id="F0NDY6"/>
<reference evidence="2 3" key="1">
    <citation type="journal article" date="2011" name="J. Bacteriol.">
        <title>Genome analyses of icelandic strains of Sulfolobus islandicus, model organisms for genetic and virus-host interaction studies.</title>
        <authorList>
            <person name="Guo L."/>
            <person name="Brugger K."/>
            <person name="Liu C."/>
            <person name="Shah S.A."/>
            <person name="Zheng H."/>
            <person name="Zhu Y."/>
            <person name="Wang S."/>
            <person name="Lillestol R.K."/>
            <person name="Chen L."/>
            <person name="Frank J."/>
            <person name="Prangishvili D."/>
            <person name="Paulin L."/>
            <person name="She Q."/>
            <person name="Huang L."/>
            <person name="Garrett R.A."/>
        </authorList>
    </citation>
    <scope>NUCLEOTIDE SEQUENCE [LARGE SCALE GENOMIC DNA]</scope>
    <source>
        <strain evidence="2 3">REY15A</strain>
    </source>
</reference>
<dbReference type="STRING" id="930945.SiRe_0847"/>
<dbReference type="KEGG" id="sir:SiRe_0847"/>
<dbReference type="RefSeq" id="WP_014513803.1">
    <property type="nucleotide sequence ID" value="NC_017276.1"/>
</dbReference>
<evidence type="ECO:0000313" key="3">
    <source>
        <dbReference type="Proteomes" id="UP000002664"/>
    </source>
</evidence>
<accession>F0NDY6</accession>
<gene>
    <name evidence="2" type="ordered locus">SiRe_0847</name>
</gene>
<dbReference type="EMBL" id="CP002425">
    <property type="protein sequence ID" value="ADX84922.1"/>
    <property type="molecule type" value="Genomic_DNA"/>
</dbReference>
<evidence type="ECO:0000259" key="1">
    <source>
        <dbReference type="Pfam" id="PF05050"/>
    </source>
</evidence>